<proteinExistence type="predicted"/>
<dbReference type="Gene3D" id="2.130.10.130">
    <property type="entry name" value="Integrin alpha, N-terminal"/>
    <property type="match status" value="1"/>
</dbReference>
<dbReference type="InterPro" id="IPR027039">
    <property type="entry name" value="Crtac1"/>
</dbReference>
<dbReference type="PANTHER" id="PTHR16026:SF0">
    <property type="entry name" value="CARTILAGE ACIDIC PROTEIN 1"/>
    <property type="match status" value="1"/>
</dbReference>
<evidence type="ECO:0000256" key="1">
    <source>
        <dbReference type="ARBA" id="ARBA00022729"/>
    </source>
</evidence>
<gene>
    <name evidence="2" type="ORF">NYZ99_17525</name>
</gene>
<dbReference type="EMBL" id="CP104205">
    <property type="protein sequence ID" value="UWX54643.1"/>
    <property type="molecule type" value="Genomic_DNA"/>
</dbReference>
<dbReference type="SUPFAM" id="SSF69318">
    <property type="entry name" value="Integrin alpha N-terminal domain"/>
    <property type="match status" value="1"/>
</dbReference>
<dbReference type="InterPro" id="IPR013517">
    <property type="entry name" value="FG-GAP"/>
</dbReference>
<keyword evidence="1" id="KW-0732">Signal</keyword>
<reference evidence="2" key="1">
    <citation type="submission" date="2022-09" db="EMBL/GenBank/DDBJ databases">
        <title>Maribacter litopenaei sp. nov., isolated from the intestinal tract of the Pacific White Shrimp, Litopenaeus vannamei.</title>
        <authorList>
            <person name="Kim S.Y."/>
            <person name="Hwang C.Y."/>
        </authorList>
    </citation>
    <scope>NUCLEOTIDE SEQUENCE</scope>
    <source>
        <strain evidence="2">HL-LV01</strain>
    </source>
</reference>
<evidence type="ECO:0000313" key="3">
    <source>
        <dbReference type="Proteomes" id="UP001059209"/>
    </source>
</evidence>
<protein>
    <submittedName>
        <fullName evidence="2">VCBS repeat-containing protein</fullName>
    </submittedName>
</protein>
<dbReference type="RefSeq" id="WP_260572501.1">
    <property type="nucleotide sequence ID" value="NZ_CP104205.1"/>
</dbReference>
<keyword evidence="3" id="KW-1185">Reference proteome</keyword>
<organism evidence="2 3">
    <name type="scientific">Maribacter litopenaei</name>
    <dbReference type="NCBI Taxonomy" id="2976127"/>
    <lineage>
        <taxon>Bacteria</taxon>
        <taxon>Pseudomonadati</taxon>
        <taxon>Bacteroidota</taxon>
        <taxon>Flavobacteriia</taxon>
        <taxon>Flavobacteriales</taxon>
        <taxon>Flavobacteriaceae</taxon>
        <taxon>Maribacter</taxon>
    </lineage>
</organism>
<name>A0ABY5Y6K1_9FLAO</name>
<dbReference type="InterPro" id="IPR028994">
    <property type="entry name" value="Integrin_alpha_N"/>
</dbReference>
<sequence length="183" mass="20563">MTDINNDGFLDIYVCKVGDYKSLKSHNLVYLNNGDSTFKEVSKEYGLDFSGFSTQAAFLDYDSDGDMDMYLLNHSIHTTRSYGNISLRQQKDSLAGDRFYENKLNEGETFFADVTDASGIYSSALGYGPAISVSDINNDGLPDIYVGNDFHENDYLYINQGDKTFKGIHGRIFQPHVSFYHGC</sequence>
<evidence type="ECO:0000313" key="2">
    <source>
        <dbReference type="EMBL" id="UWX54643.1"/>
    </source>
</evidence>
<accession>A0ABY5Y6K1</accession>
<dbReference type="Pfam" id="PF13517">
    <property type="entry name" value="FG-GAP_3"/>
    <property type="match status" value="2"/>
</dbReference>
<dbReference type="PANTHER" id="PTHR16026">
    <property type="entry name" value="CARTILAGE ACIDIC PROTEIN 1"/>
    <property type="match status" value="1"/>
</dbReference>
<dbReference type="Proteomes" id="UP001059209">
    <property type="component" value="Chromosome"/>
</dbReference>